<proteinExistence type="predicted"/>
<dbReference type="InterPro" id="IPR012337">
    <property type="entry name" value="RNaseH-like_sf"/>
</dbReference>
<reference evidence="2" key="1">
    <citation type="submission" date="2022-09" db="EMBL/GenBank/DDBJ databases">
        <title>Genome analysis and characterization of larvicidal activity of Brevibacillus strains.</title>
        <authorList>
            <person name="Patrusheva E.V."/>
            <person name="Izotova A.O."/>
            <person name="Toshchakov S.V."/>
            <person name="Sineoky S.P."/>
        </authorList>
    </citation>
    <scope>NUCLEOTIDE SEQUENCE</scope>
    <source>
        <strain evidence="2">VKPM_B-13244</strain>
    </source>
</reference>
<keyword evidence="3" id="KW-1185">Reference proteome</keyword>
<evidence type="ECO:0000313" key="3">
    <source>
        <dbReference type="Proteomes" id="UP001067708"/>
    </source>
</evidence>
<evidence type="ECO:0000259" key="1">
    <source>
        <dbReference type="Pfam" id="PF13333"/>
    </source>
</evidence>
<name>A0ABT4I0C5_9BACL</name>
<protein>
    <submittedName>
        <fullName evidence="2">IS3 family transposase</fullName>
    </submittedName>
</protein>
<comment type="caution">
    <text evidence="2">The sequence shown here is derived from an EMBL/GenBank/DDBJ whole genome shotgun (WGS) entry which is preliminary data.</text>
</comment>
<sequence>MESFFSHLKTETLYFSECKTEEELFQAIEKYIWFYNHERFQKNKPVCSGGIPKHTGCLSFFNTVYLTGVRP</sequence>
<dbReference type="SUPFAM" id="SSF53098">
    <property type="entry name" value="Ribonuclease H-like"/>
    <property type="match status" value="1"/>
</dbReference>
<dbReference type="InterPro" id="IPR001584">
    <property type="entry name" value="Integrase_cat-core"/>
</dbReference>
<accession>A0ABT4I0C5</accession>
<dbReference type="Pfam" id="PF13333">
    <property type="entry name" value="rve_2"/>
    <property type="match status" value="1"/>
</dbReference>
<gene>
    <name evidence="2" type="ORF">O0535_17405</name>
</gene>
<dbReference type="EMBL" id="JAPTNG010000014">
    <property type="protein sequence ID" value="MCZ0832513.1"/>
    <property type="molecule type" value="Genomic_DNA"/>
</dbReference>
<feature type="domain" description="Integrase catalytic" evidence="1">
    <location>
        <begin position="2"/>
        <end position="43"/>
    </location>
</feature>
<evidence type="ECO:0000313" key="2">
    <source>
        <dbReference type="EMBL" id="MCZ0832513.1"/>
    </source>
</evidence>
<organism evidence="2 3">
    <name type="scientific">Brevibacillus halotolerans</name>
    <dbReference type="NCBI Taxonomy" id="1507437"/>
    <lineage>
        <taxon>Bacteria</taxon>
        <taxon>Bacillati</taxon>
        <taxon>Bacillota</taxon>
        <taxon>Bacilli</taxon>
        <taxon>Bacillales</taxon>
        <taxon>Paenibacillaceae</taxon>
        <taxon>Brevibacillus</taxon>
    </lineage>
</organism>
<dbReference type="Proteomes" id="UP001067708">
    <property type="component" value="Unassembled WGS sequence"/>
</dbReference>